<dbReference type="EMBL" id="CP012040">
    <property type="protein sequence ID" value="AKP51334.1"/>
    <property type="molecule type" value="Genomic_DNA"/>
</dbReference>
<organism evidence="2 3">
    <name type="scientific">Cyclobacterium amurskyense</name>
    <dbReference type="NCBI Taxonomy" id="320787"/>
    <lineage>
        <taxon>Bacteria</taxon>
        <taxon>Pseudomonadati</taxon>
        <taxon>Bacteroidota</taxon>
        <taxon>Cytophagia</taxon>
        <taxon>Cytophagales</taxon>
        <taxon>Cyclobacteriaceae</taxon>
        <taxon>Cyclobacterium</taxon>
    </lineage>
</organism>
<keyword evidence="1" id="KW-0732">Signal</keyword>
<dbReference type="AlphaFoldDB" id="A0A0H4PAV2"/>
<proteinExistence type="predicted"/>
<protein>
    <recommendedName>
        <fullName evidence="4">Outer membrane protein beta-barrel domain-containing protein</fullName>
    </recommendedName>
</protein>
<evidence type="ECO:0000313" key="3">
    <source>
        <dbReference type="Proteomes" id="UP000036520"/>
    </source>
</evidence>
<evidence type="ECO:0008006" key="4">
    <source>
        <dbReference type="Google" id="ProtNLM"/>
    </source>
</evidence>
<dbReference type="KEGG" id="camu:CA2015_1907"/>
<keyword evidence="3" id="KW-1185">Reference proteome</keyword>
<evidence type="ECO:0000256" key="1">
    <source>
        <dbReference type="SAM" id="SignalP"/>
    </source>
</evidence>
<gene>
    <name evidence="2" type="ORF">CA2015_1907</name>
</gene>
<accession>A0A0H4PAV2</accession>
<dbReference type="OrthoDB" id="658990at2"/>
<name>A0A0H4PAV2_9BACT</name>
<feature type="signal peptide" evidence="1">
    <location>
        <begin position="1"/>
        <end position="20"/>
    </location>
</feature>
<sequence length="209" mass="23691">MNRIVFAAAFFIATGITAIAQHNAENYSVKGTKIFGLGTSLNNTRYLQGNNDFYKELFFDYGLGEFISTGVFVGYQKRQYSFLSVMGSDSKVLYYDQNFIPIGLRATVHLTSFLSNQLQVHLKPEKWDVYIRYYTGVTLNTVDDKFDRSNGHLPEDQVNYMLYRTNEDLNYAAGLLTGVGFYPAKNFGFFFEGGYGPMGNFNVGIVGRY</sequence>
<dbReference type="RefSeq" id="WP_048641678.1">
    <property type="nucleotide sequence ID" value="NZ_CP012040.1"/>
</dbReference>
<dbReference type="Proteomes" id="UP000036520">
    <property type="component" value="Chromosome"/>
</dbReference>
<reference evidence="2 3" key="1">
    <citation type="submission" date="2015-07" db="EMBL/GenBank/DDBJ databases">
        <authorList>
            <person name="Kim K.M."/>
        </authorList>
    </citation>
    <scope>NUCLEOTIDE SEQUENCE [LARGE SCALE GENOMIC DNA]</scope>
    <source>
        <strain evidence="2 3">KCTC 12363</strain>
    </source>
</reference>
<feature type="chain" id="PRO_5005207922" description="Outer membrane protein beta-barrel domain-containing protein" evidence="1">
    <location>
        <begin position="21"/>
        <end position="209"/>
    </location>
</feature>
<evidence type="ECO:0000313" key="2">
    <source>
        <dbReference type="EMBL" id="AKP51334.1"/>
    </source>
</evidence>